<dbReference type="RefSeq" id="WP_085415974.1">
    <property type="nucleotide sequence ID" value="NZ_CAUJPY010000003.1"/>
</dbReference>
<accession>A0A448D963</accession>
<dbReference type="OrthoDB" id="9804822at2"/>
<feature type="transmembrane region" description="Helical" evidence="6">
    <location>
        <begin position="6"/>
        <end position="30"/>
    </location>
</feature>
<feature type="transmembrane region" description="Helical" evidence="6">
    <location>
        <begin position="137"/>
        <end position="156"/>
    </location>
</feature>
<dbReference type="KEGG" id="nci:NCTC10296_01568"/>
<proteinExistence type="predicted"/>
<sequence length="216" mass="23688">METLIPTILTVVVAHFLALISPGPDFLLVVRSAFRNSRRRALGVALGIALANGLYITLCIIGVASMLAHSLWLMTTLKVIGGLFLMYIAFHALKARRSDYAFLNRPGQQAGSDKNTPSFFKEFLLGMASGLSNPKNIVFYLSLFSVVLTPETSTALKLGLGVWMTVLVFAWDAMIIFVLSQQNVRQWFAKLAFYVDKAAGVLLGIMGWTLLKNAAE</sequence>
<dbReference type="PANTHER" id="PTHR30086">
    <property type="entry name" value="ARGININE EXPORTER PROTEIN ARGO"/>
    <property type="match status" value="1"/>
</dbReference>
<dbReference type="Proteomes" id="UP000279284">
    <property type="component" value="Chromosome"/>
</dbReference>
<dbReference type="GO" id="GO:0005886">
    <property type="term" value="C:plasma membrane"/>
    <property type="evidence" value="ECO:0007669"/>
    <property type="project" value="UniProtKB-SubCell"/>
</dbReference>
<dbReference type="InterPro" id="IPR001123">
    <property type="entry name" value="LeuE-type"/>
</dbReference>
<gene>
    <name evidence="7" type="primary">rhtC_2</name>
    <name evidence="7" type="ORF">NCTC10296_01568</name>
</gene>
<feature type="transmembrane region" description="Helical" evidence="6">
    <location>
        <begin position="191"/>
        <end position="211"/>
    </location>
</feature>
<evidence type="ECO:0000256" key="3">
    <source>
        <dbReference type="ARBA" id="ARBA00022692"/>
    </source>
</evidence>
<evidence type="ECO:0000256" key="1">
    <source>
        <dbReference type="ARBA" id="ARBA00004651"/>
    </source>
</evidence>
<feature type="transmembrane region" description="Helical" evidence="6">
    <location>
        <begin position="162"/>
        <end position="179"/>
    </location>
</feature>
<reference evidence="7 8" key="1">
    <citation type="submission" date="2018-12" db="EMBL/GenBank/DDBJ databases">
        <authorList>
            <consortium name="Pathogen Informatics"/>
        </authorList>
    </citation>
    <scope>NUCLEOTIDE SEQUENCE [LARGE SCALE GENOMIC DNA]</scope>
    <source>
        <strain evidence="7 8">NCTC10296</strain>
    </source>
</reference>
<dbReference type="Pfam" id="PF01810">
    <property type="entry name" value="LysE"/>
    <property type="match status" value="1"/>
</dbReference>
<protein>
    <submittedName>
        <fullName evidence="7">Threonine efflux protein</fullName>
    </submittedName>
</protein>
<keyword evidence="2" id="KW-1003">Cell membrane</keyword>
<evidence type="ECO:0000256" key="6">
    <source>
        <dbReference type="SAM" id="Phobius"/>
    </source>
</evidence>
<feature type="transmembrane region" description="Helical" evidence="6">
    <location>
        <begin position="42"/>
        <end position="64"/>
    </location>
</feature>
<comment type="subcellular location">
    <subcellularLocation>
        <location evidence="1">Cell membrane</location>
        <topology evidence="1">Multi-pass membrane protein</topology>
    </subcellularLocation>
</comment>
<evidence type="ECO:0000256" key="2">
    <source>
        <dbReference type="ARBA" id="ARBA00022475"/>
    </source>
</evidence>
<organism evidence="7 8">
    <name type="scientific">Neisseria canis</name>
    <dbReference type="NCBI Taxonomy" id="493"/>
    <lineage>
        <taxon>Bacteria</taxon>
        <taxon>Pseudomonadati</taxon>
        <taxon>Pseudomonadota</taxon>
        <taxon>Betaproteobacteria</taxon>
        <taxon>Neisseriales</taxon>
        <taxon>Neisseriaceae</taxon>
        <taxon>Neisseria</taxon>
    </lineage>
</organism>
<evidence type="ECO:0000313" key="7">
    <source>
        <dbReference type="EMBL" id="VEF02002.1"/>
    </source>
</evidence>
<feature type="transmembrane region" description="Helical" evidence="6">
    <location>
        <begin position="70"/>
        <end position="90"/>
    </location>
</feature>
<keyword evidence="8" id="KW-1185">Reference proteome</keyword>
<evidence type="ECO:0000256" key="5">
    <source>
        <dbReference type="ARBA" id="ARBA00023136"/>
    </source>
</evidence>
<keyword evidence="3 6" id="KW-0812">Transmembrane</keyword>
<keyword evidence="4 6" id="KW-1133">Transmembrane helix</keyword>
<dbReference type="STRING" id="493.BWD07_03465"/>
<dbReference type="AlphaFoldDB" id="A0A448D963"/>
<dbReference type="GO" id="GO:0015171">
    <property type="term" value="F:amino acid transmembrane transporter activity"/>
    <property type="evidence" value="ECO:0007669"/>
    <property type="project" value="TreeGrafter"/>
</dbReference>
<evidence type="ECO:0000313" key="8">
    <source>
        <dbReference type="Proteomes" id="UP000279284"/>
    </source>
</evidence>
<keyword evidence="5 6" id="KW-0472">Membrane</keyword>
<evidence type="ECO:0000256" key="4">
    <source>
        <dbReference type="ARBA" id="ARBA00022989"/>
    </source>
</evidence>
<name>A0A448D963_9NEIS</name>
<dbReference type="PANTHER" id="PTHR30086:SF17">
    <property type="entry name" value="LYSE FAMILY TRANSLOCATOR"/>
    <property type="match status" value="1"/>
</dbReference>
<dbReference type="EMBL" id="LR134313">
    <property type="protein sequence ID" value="VEF02002.1"/>
    <property type="molecule type" value="Genomic_DNA"/>
</dbReference>